<protein>
    <submittedName>
        <fullName evidence="2">Uncharacterized protein</fullName>
    </submittedName>
</protein>
<comment type="caution">
    <text evidence="2">The sequence shown here is derived from an EMBL/GenBank/DDBJ whole genome shotgun (WGS) entry which is preliminary data.</text>
</comment>
<proteinExistence type="predicted"/>
<dbReference type="Proteomes" id="UP000037035">
    <property type="component" value="Unassembled WGS sequence"/>
</dbReference>
<sequence>MLPRMYSKALMALVTTLAVLVTVSSSASTCGDWYQKNLLQGKKLRIRAELVRALMIIKRDPFQGPGRIKSSNSPFQVRPAVRRRHSYEKRLGIADAARLTVTTLHMTNQTYMQIDRPVAWHRDWECGKTHPCGCEFCQRHQVCGRTYLDTDRGACLWDGSNRKTPRPSGLAPGWLSKYVLPLCCQHRENCGRQIFMNRKNVRAEGRILDSCTFAGAKPLTVEQGCSTMYVTLQTQMIQG</sequence>
<evidence type="ECO:0000313" key="3">
    <source>
        <dbReference type="Proteomes" id="UP000037035"/>
    </source>
</evidence>
<dbReference type="AlphaFoldDB" id="A0A0L6VCE3"/>
<keyword evidence="3" id="KW-1185">Reference proteome</keyword>
<accession>A0A0L6VCE3</accession>
<dbReference type="VEuPathDB" id="FungiDB:VP01_192g7"/>
<reference evidence="2 3" key="1">
    <citation type="submission" date="2015-08" db="EMBL/GenBank/DDBJ databases">
        <title>Next Generation Sequencing and Analysis of the Genome of Puccinia sorghi L Schw, the Causal Agent of Maize Common Rust.</title>
        <authorList>
            <person name="Rochi L."/>
            <person name="Burguener G."/>
            <person name="Darino M."/>
            <person name="Turjanski A."/>
            <person name="Kreff E."/>
            <person name="Dieguez M.J."/>
            <person name="Sacco F."/>
        </authorList>
    </citation>
    <scope>NUCLEOTIDE SEQUENCE [LARGE SCALE GENOMIC DNA]</scope>
    <source>
        <strain evidence="2 3">RO10H11247</strain>
    </source>
</reference>
<keyword evidence="1" id="KW-0732">Signal</keyword>
<feature type="chain" id="PRO_5005568477" evidence="1">
    <location>
        <begin position="27"/>
        <end position="239"/>
    </location>
</feature>
<dbReference type="EMBL" id="LAVV01006759">
    <property type="protein sequence ID" value="KNZ58441.1"/>
    <property type="molecule type" value="Genomic_DNA"/>
</dbReference>
<gene>
    <name evidence="2" type="ORF">VP01_192g7</name>
</gene>
<name>A0A0L6VCE3_9BASI</name>
<evidence type="ECO:0000256" key="1">
    <source>
        <dbReference type="SAM" id="SignalP"/>
    </source>
</evidence>
<evidence type="ECO:0000313" key="2">
    <source>
        <dbReference type="EMBL" id="KNZ58441.1"/>
    </source>
</evidence>
<organism evidence="2 3">
    <name type="scientific">Puccinia sorghi</name>
    <dbReference type="NCBI Taxonomy" id="27349"/>
    <lineage>
        <taxon>Eukaryota</taxon>
        <taxon>Fungi</taxon>
        <taxon>Dikarya</taxon>
        <taxon>Basidiomycota</taxon>
        <taxon>Pucciniomycotina</taxon>
        <taxon>Pucciniomycetes</taxon>
        <taxon>Pucciniales</taxon>
        <taxon>Pucciniaceae</taxon>
        <taxon>Puccinia</taxon>
    </lineage>
</organism>
<feature type="signal peptide" evidence="1">
    <location>
        <begin position="1"/>
        <end position="26"/>
    </location>
</feature>